<organism evidence="1 2">
    <name type="scientific">Xanthomonas bonasiae</name>
    <dbReference type="NCBI Taxonomy" id="2810351"/>
    <lineage>
        <taxon>Bacteria</taxon>
        <taxon>Pseudomonadati</taxon>
        <taxon>Pseudomonadota</taxon>
        <taxon>Gammaproteobacteria</taxon>
        <taxon>Lysobacterales</taxon>
        <taxon>Lysobacteraceae</taxon>
        <taxon>Xanthomonas</taxon>
    </lineage>
</organism>
<sequence length="155" mass="16273">MGAHCDDATKGLGCVLGNMDAGDFYDIELSPDCGPEGFFAGVSERDAPLLGTLPVTGSKAKINARLSDGQFVCVQATARVGQQANYYYVVSIPTSSVAACRGKPICSQYGDRPITFVAQQNTGKACALTSDARPQGDCARGWVEPKNLDVFSNGI</sequence>
<accession>A0ABS3B644</accession>
<dbReference type="Proteomes" id="UP000695802">
    <property type="component" value="Unassembled WGS sequence"/>
</dbReference>
<evidence type="ECO:0000313" key="2">
    <source>
        <dbReference type="Proteomes" id="UP000695802"/>
    </source>
</evidence>
<proteinExistence type="predicted"/>
<gene>
    <name evidence="1" type="ORF">JR064_15950</name>
</gene>
<protein>
    <submittedName>
        <fullName evidence="1">Uncharacterized protein</fullName>
    </submittedName>
</protein>
<evidence type="ECO:0000313" key="1">
    <source>
        <dbReference type="EMBL" id="MBN6103661.1"/>
    </source>
</evidence>
<dbReference type="EMBL" id="JAFIWB010000020">
    <property type="protein sequence ID" value="MBN6103661.1"/>
    <property type="molecule type" value="Genomic_DNA"/>
</dbReference>
<keyword evidence="2" id="KW-1185">Reference proteome</keyword>
<name>A0ABS3B644_9XANT</name>
<comment type="caution">
    <text evidence="1">The sequence shown here is derived from an EMBL/GenBank/DDBJ whole genome shotgun (WGS) entry which is preliminary data.</text>
</comment>
<reference evidence="1 2" key="1">
    <citation type="submission" date="2021-02" db="EMBL/GenBank/DDBJ databases">
        <title>Taxonomically Unique Crown Gall-Associated Xanthomonas Stains Have Deficiency in Virulence Repertories.</title>
        <authorList>
            <person name="Mafakheri H."/>
            <person name="Taghavi S.M."/>
            <person name="Dimkic I."/>
            <person name="Nemanja K."/>
            <person name="Osdaghi E."/>
        </authorList>
    </citation>
    <scope>NUCLEOTIDE SEQUENCE [LARGE SCALE GENOMIC DNA]</scope>
    <source>
        <strain evidence="1 2">FX4</strain>
    </source>
</reference>